<dbReference type="RefSeq" id="WP_345377133.1">
    <property type="nucleotide sequence ID" value="NZ_BAABLM010000010.1"/>
</dbReference>
<keyword evidence="3" id="KW-1185">Reference proteome</keyword>
<evidence type="ECO:0000313" key="2">
    <source>
        <dbReference type="EMBL" id="GAA4684967.1"/>
    </source>
</evidence>
<feature type="transmembrane region" description="Helical" evidence="1">
    <location>
        <begin position="45"/>
        <end position="62"/>
    </location>
</feature>
<gene>
    <name evidence="2" type="ORF">GCM10025780_34110</name>
</gene>
<evidence type="ECO:0000256" key="1">
    <source>
        <dbReference type="SAM" id="Phobius"/>
    </source>
</evidence>
<evidence type="ECO:0000313" key="3">
    <source>
        <dbReference type="Proteomes" id="UP001501295"/>
    </source>
</evidence>
<dbReference type="EMBL" id="BAABLM010000010">
    <property type="protein sequence ID" value="GAA4684967.1"/>
    <property type="molecule type" value="Genomic_DNA"/>
</dbReference>
<keyword evidence="1" id="KW-1133">Transmembrane helix</keyword>
<evidence type="ECO:0008006" key="4">
    <source>
        <dbReference type="Google" id="ProtNLM"/>
    </source>
</evidence>
<keyword evidence="1" id="KW-0812">Transmembrane</keyword>
<sequence>MELLSTSLSAVLFALILAETGVSLRARQAVKGSRERYVALTQRRILSWAVTIGFVVQGVLGLATGSTWGGFNLLFALYLAYVEIKNHKDDDDWFKGRGKKIWKGVKSGLAKLRPKPIHLPSPVPSPVFG</sequence>
<keyword evidence="1" id="KW-0472">Membrane</keyword>
<proteinExistence type="predicted"/>
<protein>
    <recommendedName>
        <fullName evidence="4">DUF418 domain-containing protein</fullName>
    </recommendedName>
</protein>
<dbReference type="Proteomes" id="UP001501295">
    <property type="component" value="Unassembled WGS sequence"/>
</dbReference>
<accession>A0ABP8W9J0</accession>
<organism evidence="2 3">
    <name type="scientific">Frondihabitans cladoniiphilus</name>
    <dbReference type="NCBI Taxonomy" id="715785"/>
    <lineage>
        <taxon>Bacteria</taxon>
        <taxon>Bacillati</taxon>
        <taxon>Actinomycetota</taxon>
        <taxon>Actinomycetes</taxon>
        <taxon>Micrococcales</taxon>
        <taxon>Microbacteriaceae</taxon>
        <taxon>Frondihabitans</taxon>
    </lineage>
</organism>
<name>A0ABP8W9J0_9MICO</name>
<comment type="caution">
    <text evidence="2">The sequence shown here is derived from an EMBL/GenBank/DDBJ whole genome shotgun (WGS) entry which is preliminary data.</text>
</comment>
<feature type="transmembrane region" description="Helical" evidence="1">
    <location>
        <begin position="6"/>
        <end position="24"/>
    </location>
</feature>
<reference evidence="3" key="1">
    <citation type="journal article" date="2019" name="Int. J. Syst. Evol. Microbiol.">
        <title>The Global Catalogue of Microorganisms (GCM) 10K type strain sequencing project: providing services to taxonomists for standard genome sequencing and annotation.</title>
        <authorList>
            <consortium name="The Broad Institute Genomics Platform"/>
            <consortium name="The Broad Institute Genome Sequencing Center for Infectious Disease"/>
            <person name="Wu L."/>
            <person name="Ma J."/>
        </authorList>
    </citation>
    <scope>NUCLEOTIDE SEQUENCE [LARGE SCALE GENOMIC DNA]</scope>
    <source>
        <strain evidence="3">JCM 18956</strain>
    </source>
</reference>